<accession>A0A1C8HQ14</accession>
<dbReference type="EMBL" id="KU884563">
    <property type="protein sequence ID" value="ANA48997.1"/>
    <property type="molecule type" value="Genomic_DNA"/>
</dbReference>
<protein>
    <submittedName>
        <fullName evidence="1">Uncharacterized protein</fullName>
    </submittedName>
</protein>
<organism evidence="1 2">
    <name type="scientific">Pseudomonas phage PaMx41</name>
    <dbReference type="NCBI Taxonomy" id="1815976"/>
    <lineage>
        <taxon>Viruses</taxon>
        <taxon>Duplodnaviria</taxon>
        <taxon>Heunggongvirae</taxon>
        <taxon>Uroviricota</taxon>
        <taxon>Caudoviricetes</taxon>
        <taxon>Fredfastierviridae</taxon>
        <taxon>Jamesmcgillvirus</taxon>
        <taxon>Jamesmcgillvirus PaMx41</taxon>
    </lineage>
</organism>
<name>A0A1C8HQ14_BPPP4</name>
<dbReference type="Proteomes" id="UP000230640">
    <property type="component" value="Segment"/>
</dbReference>
<evidence type="ECO:0000313" key="1">
    <source>
        <dbReference type="EMBL" id="ANA48997.1"/>
    </source>
</evidence>
<sequence>MTDIIRVMRLMIYTGPRDMVENTFAKGAVPANGYKDIGDMTITSVLVDQFPEIIKQAEDKPKAPADGYLVYLHIMFFNGGEDERVRYVKEIREDDTYVLTDDYMEAIVYPSWYVATQAKKWIDNKLAYQEGIDTRSEVCKRIKGKLVGIKSGEKE</sequence>
<reference evidence="1 2" key="1">
    <citation type="journal article" date="2016" name="Appl. Environ. Microbiol.">
        <title>Genomic and Transcriptional Mapping of PaMx41, Archetype of a New Lineage of Bacteriophages Infecting Pseudomonas aeruginosa.</title>
        <authorList>
            <person name="Cruz-Plancarte I."/>
            <person name="Cazares A."/>
            <person name="Guarneros G."/>
        </authorList>
    </citation>
    <scope>NUCLEOTIDE SEQUENCE [LARGE SCALE GENOMIC DNA]</scope>
</reference>
<keyword evidence="2" id="KW-1185">Reference proteome</keyword>
<gene>
    <name evidence="1" type="ORF">PaMx41_ORF34</name>
</gene>
<proteinExistence type="predicted"/>
<evidence type="ECO:0000313" key="2">
    <source>
        <dbReference type="Proteomes" id="UP000230640"/>
    </source>
</evidence>